<evidence type="ECO:0000313" key="2">
    <source>
        <dbReference type="Proteomes" id="UP000001593"/>
    </source>
</evidence>
<sequence>MHQHTATHKLYLGATYIASHTPIHCNTQAVSRDYLYTIHQHTAPHKLYLGTIFTVSHALTHCTTHAVPRDHLHIEPYTLHYTSCT</sequence>
<dbReference type="HOGENOM" id="CLU_146942_1_0_1"/>
<gene>
    <name evidence="1" type="ORF">NEMVEDRAFT_v1g156863</name>
</gene>
<dbReference type="AlphaFoldDB" id="A8DVX5"/>
<protein>
    <submittedName>
        <fullName evidence="1">Uncharacterized protein</fullName>
    </submittedName>
</protein>
<dbReference type="EMBL" id="DS478763">
    <property type="protein sequence ID" value="EDO25634.1"/>
    <property type="molecule type" value="Genomic_DNA"/>
</dbReference>
<proteinExistence type="predicted"/>
<dbReference type="PhylomeDB" id="A8DVX5"/>
<evidence type="ECO:0000313" key="1">
    <source>
        <dbReference type="EMBL" id="EDO25634.1"/>
    </source>
</evidence>
<reference evidence="1 2" key="1">
    <citation type="journal article" date="2007" name="Science">
        <title>Sea anemone genome reveals ancestral eumetazoan gene repertoire and genomic organization.</title>
        <authorList>
            <person name="Putnam N.H."/>
            <person name="Srivastava M."/>
            <person name="Hellsten U."/>
            <person name="Dirks B."/>
            <person name="Chapman J."/>
            <person name="Salamov A."/>
            <person name="Terry A."/>
            <person name="Shapiro H."/>
            <person name="Lindquist E."/>
            <person name="Kapitonov V.V."/>
            <person name="Jurka J."/>
            <person name="Genikhovich G."/>
            <person name="Grigoriev I.V."/>
            <person name="Lucas S.M."/>
            <person name="Steele R.E."/>
            <person name="Finnerty J.R."/>
            <person name="Technau U."/>
            <person name="Martindale M.Q."/>
            <person name="Rokhsar D.S."/>
        </authorList>
    </citation>
    <scope>NUCLEOTIDE SEQUENCE [LARGE SCALE GENOMIC DNA]</scope>
    <source>
        <strain evidence="2">CH2 X CH6</strain>
    </source>
</reference>
<organism evidence="1 2">
    <name type="scientific">Nematostella vectensis</name>
    <name type="common">Starlet sea anemone</name>
    <dbReference type="NCBI Taxonomy" id="45351"/>
    <lineage>
        <taxon>Eukaryota</taxon>
        <taxon>Metazoa</taxon>
        <taxon>Cnidaria</taxon>
        <taxon>Anthozoa</taxon>
        <taxon>Hexacorallia</taxon>
        <taxon>Actiniaria</taxon>
        <taxon>Edwardsiidae</taxon>
        <taxon>Nematostella</taxon>
    </lineage>
</organism>
<accession>A8DVX5</accession>
<dbReference type="Proteomes" id="UP000001593">
    <property type="component" value="Unassembled WGS sequence"/>
</dbReference>
<name>A8DVX5_NEMVE</name>
<dbReference type="InParanoid" id="A8DVX5"/>
<keyword evidence="2" id="KW-1185">Reference proteome</keyword>